<keyword evidence="5" id="KW-0597">Phosphoprotein</keyword>
<keyword evidence="8" id="KW-0547">Nucleotide-binding</keyword>
<feature type="domain" description="Histidine kinase" evidence="15">
    <location>
        <begin position="220"/>
        <end position="423"/>
    </location>
</feature>
<evidence type="ECO:0000256" key="6">
    <source>
        <dbReference type="ARBA" id="ARBA00022679"/>
    </source>
</evidence>
<dbReference type="GO" id="GO:0005524">
    <property type="term" value="F:ATP binding"/>
    <property type="evidence" value="ECO:0007669"/>
    <property type="project" value="UniProtKB-KW"/>
</dbReference>
<gene>
    <name evidence="16" type="ORF">FNB79_11505</name>
</gene>
<accession>A0A516GST0</accession>
<evidence type="ECO:0000256" key="2">
    <source>
        <dbReference type="ARBA" id="ARBA00004651"/>
    </source>
</evidence>
<keyword evidence="6" id="KW-0808">Transferase</keyword>
<dbReference type="InterPro" id="IPR003661">
    <property type="entry name" value="HisK_dim/P_dom"/>
</dbReference>
<evidence type="ECO:0000256" key="11">
    <source>
        <dbReference type="ARBA" id="ARBA00022989"/>
    </source>
</evidence>
<dbReference type="RefSeq" id="WP_143381449.1">
    <property type="nucleotide sequence ID" value="NZ_CP041637.1"/>
</dbReference>
<dbReference type="GO" id="GO:0005886">
    <property type="term" value="C:plasma membrane"/>
    <property type="evidence" value="ECO:0007669"/>
    <property type="project" value="UniProtKB-SubCell"/>
</dbReference>
<comment type="catalytic activity">
    <reaction evidence="1">
        <text>ATP + protein L-histidine = ADP + protein N-phospho-L-histidine.</text>
        <dbReference type="EC" id="2.7.13.3"/>
    </reaction>
</comment>
<organism evidence="16 17">
    <name type="scientific">Formosa sediminum</name>
    <dbReference type="NCBI Taxonomy" id="2594004"/>
    <lineage>
        <taxon>Bacteria</taxon>
        <taxon>Pseudomonadati</taxon>
        <taxon>Bacteroidota</taxon>
        <taxon>Flavobacteriia</taxon>
        <taxon>Flavobacteriales</taxon>
        <taxon>Flavobacteriaceae</taxon>
        <taxon>Formosa</taxon>
    </lineage>
</organism>
<keyword evidence="12" id="KW-0902">Two-component regulatory system</keyword>
<dbReference type="PROSITE" id="PS50109">
    <property type="entry name" value="HIS_KIN"/>
    <property type="match status" value="1"/>
</dbReference>
<dbReference type="Gene3D" id="3.30.565.10">
    <property type="entry name" value="Histidine kinase-like ATPase, C-terminal domain"/>
    <property type="match status" value="1"/>
</dbReference>
<dbReference type="PANTHER" id="PTHR45528:SF1">
    <property type="entry name" value="SENSOR HISTIDINE KINASE CPXA"/>
    <property type="match status" value="1"/>
</dbReference>
<protein>
    <recommendedName>
        <fullName evidence="3">histidine kinase</fullName>
        <ecNumber evidence="3">2.7.13.3</ecNumber>
    </recommendedName>
</protein>
<keyword evidence="13 14" id="KW-0472">Membrane</keyword>
<evidence type="ECO:0000256" key="4">
    <source>
        <dbReference type="ARBA" id="ARBA00022475"/>
    </source>
</evidence>
<keyword evidence="17" id="KW-1185">Reference proteome</keyword>
<keyword evidence="7 14" id="KW-0812">Transmembrane</keyword>
<evidence type="ECO:0000256" key="3">
    <source>
        <dbReference type="ARBA" id="ARBA00012438"/>
    </source>
</evidence>
<evidence type="ECO:0000259" key="15">
    <source>
        <dbReference type="PROSITE" id="PS50109"/>
    </source>
</evidence>
<dbReference type="AlphaFoldDB" id="A0A516GST0"/>
<dbReference type="InterPro" id="IPR003594">
    <property type="entry name" value="HATPase_dom"/>
</dbReference>
<dbReference type="CDD" id="cd00082">
    <property type="entry name" value="HisKA"/>
    <property type="match status" value="1"/>
</dbReference>
<dbReference type="Gene3D" id="1.10.287.130">
    <property type="match status" value="1"/>
</dbReference>
<keyword evidence="9 16" id="KW-0418">Kinase</keyword>
<sequence>MKLLNQSLTYLSVAFFLIIGVWSIVFYINIKDEIRDSIDDGLENNKLLIYLKVQTDSTLLAQHEFGGNNFEIHPIKNPNIGYKKDVYKDTLMYRHNEDDLEPVRILHSTFKHKNQFYHLKVISSLIEEDDLIEDAFYSLLWLFIILICSIFIINNMVLRKVWHPFYDILNKLKNYKLSTQNTPINVTTQTKEFIQLQDATNTLIAHTTKAFIAQKEFTENASHELQTPIAIIINKLELLLESDHLNNDDAQTITEVISMADRLKKLNKTLLLLTKIENKQFLKQDNVSINNCVHTFCNQFIEYTEYKHIEIKIEEATNLYVNINSALADILISNLIKNAIFHNIEQGRIIILIAHQKLTLINTGQTTPLDATSIFNRFTKNESKSKSTGLGLAVCSAICDLYKYQLSYQFIQNEHHFSIQFKN</sequence>
<feature type="transmembrane region" description="Helical" evidence="14">
    <location>
        <begin position="135"/>
        <end position="153"/>
    </location>
</feature>
<proteinExistence type="predicted"/>
<evidence type="ECO:0000256" key="13">
    <source>
        <dbReference type="ARBA" id="ARBA00023136"/>
    </source>
</evidence>
<dbReference type="InterPro" id="IPR036890">
    <property type="entry name" value="HATPase_C_sf"/>
</dbReference>
<dbReference type="PANTHER" id="PTHR45528">
    <property type="entry name" value="SENSOR HISTIDINE KINASE CPXA"/>
    <property type="match status" value="1"/>
</dbReference>
<dbReference type="InterPro" id="IPR005467">
    <property type="entry name" value="His_kinase_dom"/>
</dbReference>
<evidence type="ECO:0000313" key="17">
    <source>
        <dbReference type="Proteomes" id="UP000319209"/>
    </source>
</evidence>
<dbReference type="SMART" id="SM00388">
    <property type="entry name" value="HisKA"/>
    <property type="match status" value="1"/>
</dbReference>
<dbReference type="InterPro" id="IPR036097">
    <property type="entry name" value="HisK_dim/P_sf"/>
</dbReference>
<dbReference type="KEGG" id="fop:FNB79_11505"/>
<dbReference type="Proteomes" id="UP000319209">
    <property type="component" value="Chromosome"/>
</dbReference>
<keyword evidence="11 14" id="KW-1133">Transmembrane helix</keyword>
<feature type="transmembrane region" description="Helical" evidence="14">
    <location>
        <begin position="7"/>
        <end position="30"/>
    </location>
</feature>
<dbReference type="Pfam" id="PF02518">
    <property type="entry name" value="HATPase_c"/>
    <property type="match status" value="1"/>
</dbReference>
<evidence type="ECO:0000256" key="7">
    <source>
        <dbReference type="ARBA" id="ARBA00022692"/>
    </source>
</evidence>
<evidence type="ECO:0000256" key="9">
    <source>
        <dbReference type="ARBA" id="ARBA00022777"/>
    </source>
</evidence>
<dbReference type="SUPFAM" id="SSF47384">
    <property type="entry name" value="Homodimeric domain of signal transducing histidine kinase"/>
    <property type="match status" value="1"/>
</dbReference>
<dbReference type="InterPro" id="IPR050398">
    <property type="entry name" value="HssS/ArlS-like"/>
</dbReference>
<keyword evidence="4" id="KW-1003">Cell membrane</keyword>
<name>A0A516GST0_9FLAO</name>
<dbReference type="GO" id="GO:0000155">
    <property type="term" value="F:phosphorelay sensor kinase activity"/>
    <property type="evidence" value="ECO:0007669"/>
    <property type="project" value="InterPro"/>
</dbReference>
<dbReference type="OrthoDB" id="9808408at2"/>
<comment type="subcellular location">
    <subcellularLocation>
        <location evidence="2">Cell membrane</location>
        <topology evidence="2">Multi-pass membrane protein</topology>
    </subcellularLocation>
</comment>
<keyword evidence="10" id="KW-0067">ATP-binding</keyword>
<evidence type="ECO:0000256" key="14">
    <source>
        <dbReference type="SAM" id="Phobius"/>
    </source>
</evidence>
<dbReference type="CDD" id="cd00075">
    <property type="entry name" value="HATPase"/>
    <property type="match status" value="1"/>
</dbReference>
<evidence type="ECO:0000256" key="1">
    <source>
        <dbReference type="ARBA" id="ARBA00000085"/>
    </source>
</evidence>
<dbReference type="SUPFAM" id="SSF55874">
    <property type="entry name" value="ATPase domain of HSP90 chaperone/DNA topoisomerase II/histidine kinase"/>
    <property type="match status" value="1"/>
</dbReference>
<dbReference type="EMBL" id="CP041637">
    <property type="protein sequence ID" value="QDO94565.1"/>
    <property type="molecule type" value="Genomic_DNA"/>
</dbReference>
<dbReference type="EC" id="2.7.13.3" evidence="3"/>
<evidence type="ECO:0000256" key="10">
    <source>
        <dbReference type="ARBA" id="ARBA00022840"/>
    </source>
</evidence>
<dbReference type="Pfam" id="PF00512">
    <property type="entry name" value="HisKA"/>
    <property type="match status" value="1"/>
</dbReference>
<evidence type="ECO:0000256" key="5">
    <source>
        <dbReference type="ARBA" id="ARBA00022553"/>
    </source>
</evidence>
<evidence type="ECO:0000256" key="12">
    <source>
        <dbReference type="ARBA" id="ARBA00023012"/>
    </source>
</evidence>
<evidence type="ECO:0000256" key="8">
    <source>
        <dbReference type="ARBA" id="ARBA00022741"/>
    </source>
</evidence>
<reference evidence="16 17" key="1">
    <citation type="submission" date="2019-07" db="EMBL/GenBank/DDBJ databases">
        <title>Genome sequencing for Formosa sp. PS13.</title>
        <authorList>
            <person name="Park S.-J."/>
        </authorList>
    </citation>
    <scope>NUCLEOTIDE SEQUENCE [LARGE SCALE GENOMIC DNA]</scope>
    <source>
        <strain evidence="16 17">PS13</strain>
    </source>
</reference>
<evidence type="ECO:0000313" key="16">
    <source>
        <dbReference type="EMBL" id="QDO94565.1"/>
    </source>
</evidence>